<reference evidence="3 4" key="1">
    <citation type="submission" date="2019-02" db="EMBL/GenBank/DDBJ databases">
        <title>Deep-cultivation of Planctomycetes and their phenomic and genomic characterization uncovers novel biology.</title>
        <authorList>
            <person name="Wiegand S."/>
            <person name="Jogler M."/>
            <person name="Boedeker C."/>
            <person name="Pinto D."/>
            <person name="Vollmers J."/>
            <person name="Rivas-Marin E."/>
            <person name="Kohn T."/>
            <person name="Peeters S.H."/>
            <person name="Heuer A."/>
            <person name="Rast P."/>
            <person name="Oberbeckmann S."/>
            <person name="Bunk B."/>
            <person name="Jeske O."/>
            <person name="Meyerdierks A."/>
            <person name="Storesund J.E."/>
            <person name="Kallscheuer N."/>
            <person name="Luecker S."/>
            <person name="Lage O.M."/>
            <person name="Pohl T."/>
            <person name="Merkel B.J."/>
            <person name="Hornburger P."/>
            <person name="Mueller R.-W."/>
            <person name="Bruemmer F."/>
            <person name="Labrenz M."/>
            <person name="Spormann A.M."/>
            <person name="Op den Camp H."/>
            <person name="Overmann J."/>
            <person name="Amann R."/>
            <person name="Jetten M.S.M."/>
            <person name="Mascher T."/>
            <person name="Medema M.H."/>
            <person name="Devos D.P."/>
            <person name="Kaster A.-K."/>
            <person name="Ovreas L."/>
            <person name="Rohde M."/>
            <person name="Galperin M.Y."/>
            <person name="Jogler C."/>
        </authorList>
    </citation>
    <scope>NUCLEOTIDE SEQUENCE [LARGE SCALE GENOMIC DNA]</scope>
    <source>
        <strain evidence="3 4">Pla133</strain>
    </source>
</reference>
<feature type="transmembrane region" description="Helical" evidence="1">
    <location>
        <begin position="175"/>
        <end position="203"/>
    </location>
</feature>
<feature type="transmembrane region" description="Helical" evidence="1">
    <location>
        <begin position="276"/>
        <end position="298"/>
    </location>
</feature>
<dbReference type="RefSeq" id="WP_145068094.1">
    <property type="nucleotide sequence ID" value="NZ_CP036287.1"/>
</dbReference>
<dbReference type="Gene3D" id="1.20.120.1220">
    <property type="match status" value="1"/>
</dbReference>
<feature type="transmembrane region" description="Helical" evidence="1">
    <location>
        <begin position="238"/>
        <end position="255"/>
    </location>
</feature>
<feature type="transmembrane region" description="Helical" evidence="1">
    <location>
        <begin position="135"/>
        <end position="155"/>
    </location>
</feature>
<feature type="domain" description="Prepilin peptidase A24 N-terminal" evidence="2">
    <location>
        <begin position="14"/>
        <end position="99"/>
    </location>
</feature>
<dbReference type="InterPro" id="IPR010627">
    <property type="entry name" value="Prepilin_pept_A24_N"/>
</dbReference>
<dbReference type="GO" id="GO:0006465">
    <property type="term" value="P:signal peptide processing"/>
    <property type="evidence" value="ECO:0007669"/>
    <property type="project" value="TreeGrafter"/>
</dbReference>
<feature type="transmembrane region" description="Helical" evidence="1">
    <location>
        <begin position="105"/>
        <end position="123"/>
    </location>
</feature>
<proteinExistence type="predicted"/>
<organism evidence="3 4">
    <name type="scientific">Engelhardtia mirabilis</name>
    <dbReference type="NCBI Taxonomy" id="2528011"/>
    <lineage>
        <taxon>Bacteria</taxon>
        <taxon>Pseudomonadati</taxon>
        <taxon>Planctomycetota</taxon>
        <taxon>Planctomycetia</taxon>
        <taxon>Planctomycetia incertae sedis</taxon>
        <taxon>Engelhardtia</taxon>
    </lineage>
</organism>
<dbReference type="PANTHER" id="PTHR30487:SF0">
    <property type="entry name" value="PREPILIN LEADER PEPTIDASE_N-METHYLTRANSFERASE-RELATED"/>
    <property type="match status" value="1"/>
</dbReference>
<dbReference type="AlphaFoldDB" id="A0A518BP75"/>
<keyword evidence="1" id="KW-1133">Transmembrane helix</keyword>
<keyword evidence="4" id="KW-1185">Reference proteome</keyword>
<dbReference type="Proteomes" id="UP000316921">
    <property type="component" value="Chromosome"/>
</dbReference>
<evidence type="ECO:0000313" key="3">
    <source>
        <dbReference type="EMBL" id="QDU68782.1"/>
    </source>
</evidence>
<evidence type="ECO:0000256" key="1">
    <source>
        <dbReference type="SAM" id="Phobius"/>
    </source>
</evidence>
<dbReference type="KEGG" id="pbap:Pla133_38850"/>
<keyword evidence="1" id="KW-0472">Membrane</keyword>
<gene>
    <name evidence="3" type="primary">outO</name>
    <name evidence="3" type="ORF">Pla133_38850</name>
</gene>
<name>A0A518BP75_9BACT</name>
<dbReference type="InterPro" id="IPR050882">
    <property type="entry name" value="Prepilin_peptidase/N-MTase"/>
</dbReference>
<dbReference type="EMBL" id="CP036287">
    <property type="protein sequence ID" value="QDU68782.1"/>
    <property type="molecule type" value="Genomic_DNA"/>
</dbReference>
<evidence type="ECO:0000313" key="4">
    <source>
        <dbReference type="Proteomes" id="UP000316921"/>
    </source>
</evidence>
<dbReference type="Pfam" id="PF06750">
    <property type="entry name" value="A24_N_bact"/>
    <property type="match status" value="1"/>
</dbReference>
<dbReference type="PANTHER" id="PTHR30487">
    <property type="entry name" value="TYPE 4 PREPILIN-LIKE PROTEINS LEADER PEPTIDE-PROCESSING ENZYME"/>
    <property type="match status" value="1"/>
</dbReference>
<protein>
    <submittedName>
        <fullName evidence="3">Type 4 prepilin-like proteins leader peptide-processing enzyme</fullName>
    </submittedName>
</protein>
<evidence type="ECO:0000259" key="2">
    <source>
        <dbReference type="Pfam" id="PF06750"/>
    </source>
</evidence>
<sequence length="306" mass="32158">MDVEPTFFTASAALFGAVVGSFLNVAIYRLPRPDLTVSKPARSQCPSCGHQIRWFENLPVASWVALRGKCSACGWRIPVRYPTVELLTAALFALAAWRFGPSQPGLTLVAAVVLAGLVVATFVDFDFFEIPDEVSIGGMVLGPLASLAFPALHAQTWLAQRFSDPALPLGEVDRIGALVGSLGGLAVGGGVLIAIGAFGKWLYGRDAMGFGDVKLLAAGGAFVGPGGALAALMVGSVLASVVGMVNLIRFTCFVRRRARARGGVRSLGRALAVGRIAARYLPFGPYLGIGIGIVLLAWDHVRVLWP</sequence>
<dbReference type="GO" id="GO:0004190">
    <property type="term" value="F:aspartic-type endopeptidase activity"/>
    <property type="evidence" value="ECO:0007669"/>
    <property type="project" value="TreeGrafter"/>
</dbReference>
<keyword evidence="1" id="KW-0812">Transmembrane</keyword>
<feature type="transmembrane region" description="Helical" evidence="1">
    <location>
        <begin position="6"/>
        <end position="28"/>
    </location>
</feature>
<dbReference type="GO" id="GO:0005886">
    <property type="term" value="C:plasma membrane"/>
    <property type="evidence" value="ECO:0007669"/>
    <property type="project" value="TreeGrafter"/>
</dbReference>
<accession>A0A518BP75</accession>